<comment type="caution">
    <text evidence="2">The sequence shown here is derived from an EMBL/GenBank/DDBJ whole genome shotgun (WGS) entry which is preliminary data.</text>
</comment>
<feature type="transmembrane region" description="Helical" evidence="1">
    <location>
        <begin position="44"/>
        <end position="66"/>
    </location>
</feature>
<reference evidence="2 3" key="1">
    <citation type="submission" date="2018-08" db="EMBL/GenBank/DDBJ databases">
        <title>A genome reference for cultivated species of the human gut microbiota.</title>
        <authorList>
            <person name="Zou Y."/>
            <person name="Xue W."/>
            <person name="Luo G."/>
        </authorList>
    </citation>
    <scope>NUCLEOTIDE SEQUENCE [LARGE SCALE GENOMIC DNA]</scope>
    <source>
        <strain evidence="2 3">AF38-11</strain>
    </source>
</reference>
<name>A0AA92V8C7_9BACT</name>
<feature type="transmembrane region" description="Helical" evidence="1">
    <location>
        <begin position="6"/>
        <end position="23"/>
    </location>
</feature>
<keyword evidence="1" id="KW-0472">Membrane</keyword>
<gene>
    <name evidence="2" type="ORF">DW026_15060</name>
</gene>
<keyword evidence="1" id="KW-0812">Transmembrane</keyword>
<dbReference type="Proteomes" id="UP000283672">
    <property type="component" value="Unassembled WGS sequence"/>
</dbReference>
<proteinExistence type="predicted"/>
<organism evidence="2 3">
    <name type="scientific">Segatella copri</name>
    <dbReference type="NCBI Taxonomy" id="165179"/>
    <lineage>
        <taxon>Bacteria</taxon>
        <taxon>Pseudomonadati</taxon>
        <taxon>Bacteroidota</taxon>
        <taxon>Bacteroidia</taxon>
        <taxon>Bacteroidales</taxon>
        <taxon>Prevotellaceae</taxon>
        <taxon>Segatella</taxon>
    </lineage>
</organism>
<protein>
    <submittedName>
        <fullName evidence="2">Uncharacterized protein</fullName>
    </submittedName>
</protein>
<keyword evidence="1" id="KW-1133">Transmembrane helix</keyword>
<evidence type="ECO:0000256" key="1">
    <source>
        <dbReference type="SAM" id="Phobius"/>
    </source>
</evidence>
<feature type="transmembrane region" description="Helical" evidence="1">
    <location>
        <begin position="78"/>
        <end position="100"/>
    </location>
</feature>
<dbReference type="AlphaFoldDB" id="A0AA92V8C7"/>
<sequence>ADFGVWNIFEFFNFVIMLSIRIPNTCIKMFSARSTKATQIKQHIFFYTVKIQVSQQTTINTFFIWYKIIIFRIFVSEAMNGLVATFYNHAIINIVNLMFYHKA</sequence>
<accession>A0AA92V8C7</accession>
<evidence type="ECO:0000313" key="2">
    <source>
        <dbReference type="EMBL" id="RHL32592.1"/>
    </source>
</evidence>
<feature type="non-terminal residue" evidence="2">
    <location>
        <position position="1"/>
    </location>
</feature>
<evidence type="ECO:0000313" key="3">
    <source>
        <dbReference type="Proteomes" id="UP000283672"/>
    </source>
</evidence>
<dbReference type="EMBL" id="QROP01000090">
    <property type="protein sequence ID" value="RHL32592.1"/>
    <property type="molecule type" value="Genomic_DNA"/>
</dbReference>